<keyword evidence="1" id="KW-0812">Transmembrane</keyword>
<proteinExistence type="predicted"/>
<accession>A0A371IB95</accession>
<evidence type="ECO:0000313" key="2">
    <source>
        <dbReference type="EMBL" id="RDY12311.1"/>
    </source>
</evidence>
<sequence>MKRNAFAALYRLRVVIPTSAHLHHESFTEIILRKCVPLDCRSSSCLLHRNLYSTGFTSVHGETPSAEYARMRRESLEHKFGHALGTYSSKSFNAIYGFGPFLALYRAAIISFHVLRLMMWRLFVQDMKKRAIKFSKRHIDPSLEVKLGEWRPYLTTFYAV</sequence>
<gene>
    <name evidence="2" type="ORF">CR513_02917</name>
</gene>
<organism evidence="2 3">
    <name type="scientific">Mucuna pruriens</name>
    <name type="common">Velvet bean</name>
    <name type="synonym">Dolichos pruriens</name>
    <dbReference type="NCBI Taxonomy" id="157652"/>
    <lineage>
        <taxon>Eukaryota</taxon>
        <taxon>Viridiplantae</taxon>
        <taxon>Streptophyta</taxon>
        <taxon>Embryophyta</taxon>
        <taxon>Tracheophyta</taxon>
        <taxon>Spermatophyta</taxon>
        <taxon>Magnoliopsida</taxon>
        <taxon>eudicotyledons</taxon>
        <taxon>Gunneridae</taxon>
        <taxon>Pentapetalae</taxon>
        <taxon>rosids</taxon>
        <taxon>fabids</taxon>
        <taxon>Fabales</taxon>
        <taxon>Fabaceae</taxon>
        <taxon>Papilionoideae</taxon>
        <taxon>50 kb inversion clade</taxon>
        <taxon>NPAAA clade</taxon>
        <taxon>indigoferoid/millettioid clade</taxon>
        <taxon>Phaseoleae</taxon>
        <taxon>Mucuna</taxon>
    </lineage>
</organism>
<keyword evidence="1" id="KW-1133">Transmembrane helix</keyword>
<feature type="non-terminal residue" evidence="2">
    <location>
        <position position="1"/>
    </location>
</feature>
<evidence type="ECO:0000256" key="1">
    <source>
        <dbReference type="SAM" id="Phobius"/>
    </source>
</evidence>
<feature type="transmembrane region" description="Helical" evidence="1">
    <location>
        <begin position="103"/>
        <end position="124"/>
    </location>
</feature>
<dbReference type="STRING" id="157652.A0A371IB95"/>
<evidence type="ECO:0000313" key="3">
    <source>
        <dbReference type="Proteomes" id="UP000257109"/>
    </source>
</evidence>
<dbReference type="AlphaFoldDB" id="A0A371IB95"/>
<keyword evidence="3" id="KW-1185">Reference proteome</keyword>
<dbReference type="OrthoDB" id="1699333at2759"/>
<comment type="caution">
    <text evidence="2">The sequence shown here is derived from an EMBL/GenBank/DDBJ whole genome shotgun (WGS) entry which is preliminary data.</text>
</comment>
<protein>
    <submittedName>
        <fullName evidence="2">Uncharacterized protein</fullName>
    </submittedName>
</protein>
<reference evidence="2" key="1">
    <citation type="submission" date="2018-05" db="EMBL/GenBank/DDBJ databases">
        <title>Draft genome of Mucuna pruriens seed.</title>
        <authorList>
            <person name="Nnadi N.E."/>
            <person name="Vos R."/>
            <person name="Hasami M.H."/>
            <person name="Devisetty U.K."/>
            <person name="Aguiy J.C."/>
        </authorList>
    </citation>
    <scope>NUCLEOTIDE SEQUENCE [LARGE SCALE GENOMIC DNA]</scope>
    <source>
        <strain evidence="2">JCA_2017</strain>
    </source>
</reference>
<dbReference type="EMBL" id="QJKJ01000493">
    <property type="protein sequence ID" value="RDY12311.1"/>
    <property type="molecule type" value="Genomic_DNA"/>
</dbReference>
<keyword evidence="1" id="KW-0472">Membrane</keyword>
<name>A0A371IB95_MUCPR</name>
<dbReference type="Proteomes" id="UP000257109">
    <property type="component" value="Unassembled WGS sequence"/>
</dbReference>